<feature type="region of interest" description="Disordered" evidence="1">
    <location>
        <begin position="497"/>
        <end position="538"/>
    </location>
</feature>
<evidence type="ECO:0000313" key="3">
    <source>
        <dbReference type="Proteomes" id="UP000386466"/>
    </source>
</evidence>
<protein>
    <submittedName>
        <fullName evidence="2">Uncharacterized protein</fullName>
    </submittedName>
</protein>
<feature type="compositionally biased region" description="Basic and acidic residues" evidence="1">
    <location>
        <begin position="391"/>
        <end position="402"/>
    </location>
</feature>
<name>A0A485P1C1_LYNPA</name>
<feature type="compositionally biased region" description="Polar residues" evidence="1">
    <location>
        <begin position="320"/>
        <end position="331"/>
    </location>
</feature>
<gene>
    <name evidence="2" type="ORF">LYPA_23C016745</name>
</gene>
<accession>A0A485P1C1</accession>
<proteinExistence type="predicted"/>
<dbReference type="PANTHER" id="PTHR14583:SF0">
    <property type="entry name" value="BREAK REPAIR MEIOTIC RECOMBINASE RECRUITMENT FACTOR 1"/>
    <property type="match status" value="1"/>
</dbReference>
<feature type="compositionally biased region" description="Basic and acidic residues" evidence="1">
    <location>
        <begin position="276"/>
        <end position="285"/>
    </location>
</feature>
<feature type="compositionally biased region" description="Polar residues" evidence="1">
    <location>
        <begin position="130"/>
        <end position="147"/>
    </location>
</feature>
<dbReference type="AlphaFoldDB" id="A0A485P1C1"/>
<feature type="compositionally biased region" description="Basic and acidic residues" evidence="1">
    <location>
        <begin position="336"/>
        <end position="359"/>
    </location>
</feature>
<organism evidence="2 3">
    <name type="scientific">Lynx pardinus</name>
    <name type="common">Iberian lynx</name>
    <name type="synonym">Felis pardina</name>
    <dbReference type="NCBI Taxonomy" id="191816"/>
    <lineage>
        <taxon>Eukaryota</taxon>
        <taxon>Metazoa</taxon>
        <taxon>Chordata</taxon>
        <taxon>Craniata</taxon>
        <taxon>Vertebrata</taxon>
        <taxon>Euteleostomi</taxon>
        <taxon>Mammalia</taxon>
        <taxon>Eutheria</taxon>
        <taxon>Laurasiatheria</taxon>
        <taxon>Carnivora</taxon>
        <taxon>Feliformia</taxon>
        <taxon>Felidae</taxon>
        <taxon>Felinae</taxon>
        <taxon>Lynx</taxon>
    </lineage>
</organism>
<reference evidence="2 3" key="1">
    <citation type="submission" date="2019-01" db="EMBL/GenBank/DDBJ databases">
        <authorList>
            <person name="Alioto T."/>
            <person name="Alioto T."/>
        </authorList>
    </citation>
    <scope>NUCLEOTIDE SEQUENCE [LARGE SCALE GENOMIC DNA]</scope>
</reference>
<feature type="region of interest" description="Disordered" evidence="1">
    <location>
        <begin position="431"/>
        <end position="452"/>
    </location>
</feature>
<feature type="compositionally biased region" description="Low complexity" evidence="1">
    <location>
        <begin position="64"/>
        <end position="81"/>
    </location>
</feature>
<keyword evidence="3" id="KW-1185">Reference proteome</keyword>
<dbReference type="EMBL" id="CAAGRJ010025891">
    <property type="protein sequence ID" value="VFV38367.1"/>
    <property type="molecule type" value="Genomic_DNA"/>
</dbReference>
<evidence type="ECO:0000256" key="1">
    <source>
        <dbReference type="SAM" id="MobiDB-lite"/>
    </source>
</evidence>
<evidence type="ECO:0000313" key="2">
    <source>
        <dbReference type="EMBL" id="VFV38367.1"/>
    </source>
</evidence>
<dbReference type="Proteomes" id="UP000386466">
    <property type="component" value="Unassembled WGS sequence"/>
</dbReference>
<feature type="compositionally biased region" description="Polar residues" evidence="1">
    <location>
        <begin position="192"/>
        <end position="201"/>
    </location>
</feature>
<feature type="region of interest" description="Disordered" evidence="1">
    <location>
        <begin position="1"/>
        <end position="411"/>
    </location>
</feature>
<dbReference type="InterPro" id="IPR031441">
    <property type="entry name" value="Brme1"/>
</dbReference>
<dbReference type="GO" id="GO:1990918">
    <property type="term" value="P:double-strand break repair involved in meiotic recombination"/>
    <property type="evidence" value="ECO:0007669"/>
    <property type="project" value="InterPro"/>
</dbReference>
<feature type="compositionally biased region" description="Basic and acidic residues" evidence="1">
    <location>
        <begin position="118"/>
        <end position="127"/>
    </location>
</feature>
<dbReference type="PANTHER" id="PTHR14583">
    <property type="entry name" value="UNCHARACTERIZED PROTEIN C19ORF57 FAMILY MEMBER"/>
    <property type="match status" value="1"/>
</dbReference>
<sequence>MTKRKKLRTSGGEGIRPPKLPKNPRLGDSGRPPQSSEWGCLCLPEASEGRSGPVPSAEQRTEEPVQAASSSPAEEAQAPASLLGEPEKEPAPLPLSQNSARRFVPQFAKSRKTVTRPAELREEDLRSRTPKISQETPPGPSSQQARSRLQEESLGLASWEARELGAQTQVDSTHAEHRDQNPMTPVPGSGDSPPSASTNVSPERGMVPLASERASQDHLSEQGTNTPDGESRKGCWVLGYHGQKGLLLSSDAEEKEPDRGSLQEAGVQGGAEADLPEGHREKGDRVLGPSSTQGPEPGSADQALSDPMQIPSKTSREAEQSCSGPSHSSLGTVVITDRRTDPTEPERRAPEVAKPDEQANTRAPSSPSGKAPDGGHSGVLLSCTLLTGETGGRREARWEDKPPGNILGGPLGSLALDRRIKEPIVGAGDSSLVASEVGPPVDQTRAPGLDEEGLGGICALPLLLQPEGEKATELRSQSPKEDLDWFNLSLGAFAPPVHREAVGGPSQETRACHDHPDAPEDPTGWSEPPPGSADQALLGESPAMEPHFLPDSQIRDALEVPDLAASPEQILQDEQETVLHLSHQRQSQLPAQISPSESTGPAGDTKLFPLGSRLDSRWPGTSLHADGGPLTDFQLRTCVGIKACEAARMEDATDTVRGLVVELSNLKSAWYSCQTAGNNPSADPGKPAGHVCPLVYPRRCSSVSPVGPRNLPSAYLEVSFPWETQEARPQSIASLGSWYGRGPAPPWGCSKGQRQEAGG</sequence>
<dbReference type="Pfam" id="PF15710">
    <property type="entry name" value="Brme1"/>
    <property type="match status" value="2"/>
</dbReference>